<evidence type="ECO:0000259" key="3">
    <source>
        <dbReference type="Pfam" id="PF00685"/>
    </source>
</evidence>
<dbReference type="Pfam" id="PF00685">
    <property type="entry name" value="Sulfotransfer_1"/>
    <property type="match status" value="1"/>
</dbReference>
<evidence type="ECO:0000313" key="4">
    <source>
        <dbReference type="EMBL" id="KAJ8307721.1"/>
    </source>
</evidence>
<evidence type="ECO:0000313" key="5">
    <source>
        <dbReference type="Proteomes" id="UP001217089"/>
    </source>
</evidence>
<evidence type="ECO:0000256" key="1">
    <source>
        <dbReference type="ARBA" id="ARBA00005771"/>
    </source>
</evidence>
<gene>
    <name evidence="4" type="ORF">KUTeg_014726</name>
</gene>
<name>A0ABQ9EUV4_TEGGR</name>
<feature type="domain" description="Sulfotransferase" evidence="3">
    <location>
        <begin position="56"/>
        <end position="149"/>
    </location>
</feature>
<dbReference type="PANTHER" id="PTHR11783">
    <property type="entry name" value="SULFOTRANSFERASE SULT"/>
    <property type="match status" value="1"/>
</dbReference>
<dbReference type="InterPro" id="IPR000863">
    <property type="entry name" value="Sulfotransferase_dom"/>
</dbReference>
<dbReference type="EMBL" id="JARBDR010000740">
    <property type="protein sequence ID" value="KAJ8307721.1"/>
    <property type="molecule type" value="Genomic_DNA"/>
</dbReference>
<comment type="similarity">
    <text evidence="1">Belongs to the sulfotransferase 1 family.</text>
</comment>
<dbReference type="Gene3D" id="3.40.50.300">
    <property type="entry name" value="P-loop containing nucleotide triphosphate hydrolases"/>
    <property type="match status" value="2"/>
</dbReference>
<evidence type="ECO:0000256" key="2">
    <source>
        <dbReference type="ARBA" id="ARBA00022679"/>
    </source>
</evidence>
<accession>A0ABQ9EUV4</accession>
<reference evidence="4 5" key="1">
    <citation type="submission" date="2022-12" db="EMBL/GenBank/DDBJ databases">
        <title>Chromosome-level genome of Tegillarca granosa.</title>
        <authorList>
            <person name="Kim J."/>
        </authorList>
    </citation>
    <scope>NUCLEOTIDE SEQUENCE [LARGE SCALE GENOMIC DNA]</scope>
    <source>
        <strain evidence="4">Teg-2019</strain>
        <tissue evidence="4">Adductor muscle</tissue>
    </source>
</reference>
<organism evidence="4 5">
    <name type="scientific">Tegillarca granosa</name>
    <name type="common">Malaysian cockle</name>
    <name type="synonym">Anadara granosa</name>
    <dbReference type="NCBI Taxonomy" id="220873"/>
    <lineage>
        <taxon>Eukaryota</taxon>
        <taxon>Metazoa</taxon>
        <taxon>Spiralia</taxon>
        <taxon>Lophotrochozoa</taxon>
        <taxon>Mollusca</taxon>
        <taxon>Bivalvia</taxon>
        <taxon>Autobranchia</taxon>
        <taxon>Pteriomorphia</taxon>
        <taxon>Arcoida</taxon>
        <taxon>Arcoidea</taxon>
        <taxon>Arcidae</taxon>
        <taxon>Tegillarca</taxon>
    </lineage>
</organism>
<dbReference type="InterPro" id="IPR027417">
    <property type="entry name" value="P-loop_NTPase"/>
</dbReference>
<keyword evidence="5" id="KW-1185">Reference proteome</keyword>
<comment type="caution">
    <text evidence="4">The sequence shown here is derived from an EMBL/GenBank/DDBJ whole genome shotgun (WGS) entry which is preliminary data.</text>
</comment>
<proteinExistence type="inferred from homology"/>
<dbReference type="Proteomes" id="UP001217089">
    <property type="component" value="Unassembled WGS sequence"/>
</dbReference>
<sequence>MATSNLVPELKTKVVRGIELPIKKFPNADFYLTSLVPDNFVEHCKYLKEDFIVREDDVYICTYPRSGTNWTHEIVRMLLNGKAEYVELFSFLEILPAERLENMPSPRVFCSHLPYSFLPPKITEKAKLIHVSRNPKDIVVSLHNVFKNISEIGDWKNWYTVSQNEKFDILYEERMKNSSLKYRFT</sequence>
<protein>
    <recommendedName>
        <fullName evidence="3">Sulfotransferase domain-containing protein</fullName>
    </recommendedName>
</protein>
<dbReference type="SUPFAM" id="SSF52540">
    <property type="entry name" value="P-loop containing nucleoside triphosphate hydrolases"/>
    <property type="match status" value="1"/>
</dbReference>
<keyword evidence="2" id="KW-0808">Transferase</keyword>